<feature type="transmembrane region" description="Helical" evidence="1">
    <location>
        <begin position="87"/>
        <end position="106"/>
    </location>
</feature>
<sequence>MTFLTPGRITWITQAVFAALAVFFLGMALGAVFAPDLAALPGWLGAPVGLIGAVLLFSAAWFAPRRAANIAFDEGYQHDWLHAQARGYWAFVFAFAIGGNLVAADILPVGRAFMACSLGAAAVPFVWFLARRWGGRG</sequence>
<organism evidence="2 3">
    <name type="scientific">Roseivivax sediminis</name>
    <dbReference type="NCBI Taxonomy" id="936889"/>
    <lineage>
        <taxon>Bacteria</taxon>
        <taxon>Pseudomonadati</taxon>
        <taxon>Pseudomonadota</taxon>
        <taxon>Alphaproteobacteria</taxon>
        <taxon>Rhodobacterales</taxon>
        <taxon>Roseobacteraceae</taxon>
        <taxon>Roseivivax</taxon>
    </lineage>
</organism>
<name>A0A1I2A6E2_9RHOB</name>
<reference evidence="2 3" key="1">
    <citation type="submission" date="2016-10" db="EMBL/GenBank/DDBJ databases">
        <authorList>
            <person name="Varghese N."/>
            <person name="Submissions S."/>
        </authorList>
    </citation>
    <scope>NUCLEOTIDE SEQUENCE [LARGE SCALE GENOMIC DNA]</scope>
    <source>
        <strain evidence="3">YIM D21,KCTC 23444,ACCC 10710</strain>
    </source>
</reference>
<dbReference type="EMBL" id="FOMS01000009">
    <property type="protein sequence ID" value="SFE39522.1"/>
    <property type="molecule type" value="Genomic_DNA"/>
</dbReference>
<keyword evidence="1" id="KW-0472">Membrane</keyword>
<dbReference type="Proteomes" id="UP000325289">
    <property type="component" value="Unassembled WGS sequence"/>
</dbReference>
<keyword evidence="3" id="KW-1185">Reference proteome</keyword>
<keyword evidence="1" id="KW-1133">Transmembrane helix</keyword>
<evidence type="ECO:0000313" key="2">
    <source>
        <dbReference type="EMBL" id="SFE39522.1"/>
    </source>
</evidence>
<gene>
    <name evidence="2" type="ORF">SAMN04515678_109111</name>
</gene>
<feature type="transmembrane region" description="Helical" evidence="1">
    <location>
        <begin position="12"/>
        <end position="34"/>
    </location>
</feature>
<feature type="transmembrane region" description="Helical" evidence="1">
    <location>
        <begin position="40"/>
        <end position="63"/>
    </location>
</feature>
<evidence type="ECO:0000256" key="1">
    <source>
        <dbReference type="SAM" id="Phobius"/>
    </source>
</evidence>
<feature type="transmembrane region" description="Helical" evidence="1">
    <location>
        <begin position="112"/>
        <end position="130"/>
    </location>
</feature>
<evidence type="ECO:0000313" key="3">
    <source>
        <dbReference type="Proteomes" id="UP000325289"/>
    </source>
</evidence>
<dbReference type="RefSeq" id="WP_149756689.1">
    <property type="nucleotide sequence ID" value="NZ_FOMS01000009.1"/>
</dbReference>
<dbReference type="OrthoDB" id="9992298at2"/>
<keyword evidence="1" id="KW-0812">Transmembrane</keyword>
<dbReference type="AlphaFoldDB" id="A0A1I2A6E2"/>
<accession>A0A1I2A6E2</accession>
<protein>
    <submittedName>
        <fullName evidence="2">Uncharacterized protein</fullName>
    </submittedName>
</protein>
<proteinExistence type="predicted"/>